<dbReference type="EMBL" id="JAAMRR010000093">
    <property type="protein sequence ID" value="NGX94009.1"/>
    <property type="molecule type" value="Genomic_DNA"/>
</dbReference>
<dbReference type="Pfam" id="PF12697">
    <property type="entry name" value="Abhydrolase_6"/>
    <property type="match status" value="1"/>
</dbReference>
<dbReference type="InterPro" id="IPR029058">
    <property type="entry name" value="AB_hydrolase_fold"/>
</dbReference>
<dbReference type="SUPFAM" id="SSF53474">
    <property type="entry name" value="alpha/beta-Hydrolases"/>
    <property type="match status" value="1"/>
</dbReference>
<name>A0A7C9VET5_9BRAD</name>
<dbReference type="InterPro" id="IPR000073">
    <property type="entry name" value="AB_hydrolase_1"/>
</dbReference>
<evidence type="ECO:0000259" key="1">
    <source>
        <dbReference type="Pfam" id="PF12697"/>
    </source>
</evidence>
<dbReference type="AlphaFoldDB" id="A0A7C9VET5"/>
<gene>
    <name evidence="2" type="ORF">G4V63_01770</name>
</gene>
<comment type="caution">
    <text evidence="2">The sequence shown here is derived from an EMBL/GenBank/DDBJ whole genome shotgun (WGS) entry which is preliminary data.</text>
</comment>
<feature type="domain" description="AB hydrolase-1" evidence="1">
    <location>
        <begin position="32"/>
        <end position="247"/>
    </location>
</feature>
<keyword evidence="2" id="KW-0378">Hydrolase</keyword>
<organism evidence="2 3">
    <name type="scientific">Candidatus Afipia apatlaquensis</name>
    <dbReference type="NCBI Taxonomy" id="2712852"/>
    <lineage>
        <taxon>Bacteria</taxon>
        <taxon>Pseudomonadati</taxon>
        <taxon>Pseudomonadota</taxon>
        <taxon>Alphaproteobacteria</taxon>
        <taxon>Hyphomicrobiales</taxon>
        <taxon>Nitrobacteraceae</taxon>
        <taxon>Afipia</taxon>
    </lineage>
</organism>
<evidence type="ECO:0000313" key="3">
    <source>
        <dbReference type="Proteomes" id="UP000480266"/>
    </source>
</evidence>
<dbReference type="PANTHER" id="PTHR43689:SF8">
    <property type="entry name" value="ALPHA_BETA-HYDROLASES SUPERFAMILY PROTEIN"/>
    <property type="match status" value="1"/>
</dbReference>
<protein>
    <submittedName>
        <fullName evidence="2">Alpha/beta hydrolase</fullName>
    </submittedName>
</protein>
<dbReference type="Gene3D" id="3.40.50.1820">
    <property type="entry name" value="alpha/beta hydrolase"/>
    <property type="match status" value="1"/>
</dbReference>
<reference evidence="2" key="1">
    <citation type="submission" date="2020-02" db="EMBL/GenBank/DDBJ databases">
        <title>Draft genome sequence of Candidatus Afipia apatlaquensis IBT-C3, a potential strain for decolorization of textile dyes.</title>
        <authorList>
            <person name="Sanchez-Reyes A."/>
            <person name="Breton-Deval L."/>
            <person name="Mangelson H."/>
            <person name="Sanchez-Flores A."/>
        </authorList>
    </citation>
    <scope>NUCLEOTIDE SEQUENCE [LARGE SCALE GENOMIC DNA]</scope>
    <source>
        <strain evidence="2">IBT-C3</strain>
    </source>
</reference>
<keyword evidence="3" id="KW-1185">Reference proteome</keyword>
<sequence>MTILQPSGTLTIGDAQLEYRMIGPAPDKAPTIVMLHEGLGSVGLWGDFPEKLQAATGAGVFVYSRAGYGQSSPAKLPRKPDYMHVEALEVLPKLLDAIGFRRGMLLGHSDGASIATIYAGGIQDHRVRGLVLIAPHFVVEDISIESIARIKDTYASTDLRAKLARWHKDVDNAFRGWNDAWLDPKFRDWDISESLAYVRVPVEIIQGSDDQYGTLRQIEIAQAECYCPVDVTIIPGAGHSPHRETPE</sequence>
<dbReference type="PANTHER" id="PTHR43689">
    <property type="entry name" value="HYDROLASE"/>
    <property type="match status" value="1"/>
</dbReference>
<proteinExistence type="predicted"/>
<dbReference type="GO" id="GO:0016787">
    <property type="term" value="F:hydrolase activity"/>
    <property type="evidence" value="ECO:0007669"/>
    <property type="project" value="UniProtKB-KW"/>
</dbReference>
<evidence type="ECO:0000313" key="2">
    <source>
        <dbReference type="EMBL" id="NGX94009.1"/>
    </source>
</evidence>
<dbReference type="Proteomes" id="UP000480266">
    <property type="component" value="Unassembled WGS sequence"/>
</dbReference>
<accession>A0A7C9VET5</accession>
<feature type="non-terminal residue" evidence="2">
    <location>
        <position position="247"/>
    </location>
</feature>